<feature type="region of interest" description="Disordered" evidence="4">
    <location>
        <begin position="159"/>
        <end position="179"/>
    </location>
</feature>
<protein>
    <submittedName>
        <fullName evidence="6">Ribosomal protein L18</fullName>
    </submittedName>
</protein>
<dbReference type="InterPro" id="IPR036227">
    <property type="entry name" value="Ribosomal_uL15/eL18_sf"/>
</dbReference>
<dbReference type="InterPro" id="IPR000039">
    <property type="entry name" value="Ribosomal_eL18"/>
</dbReference>
<accession>A0A4Z1SXQ3</accession>
<evidence type="ECO:0000313" key="7">
    <source>
        <dbReference type="Proteomes" id="UP000315496"/>
    </source>
</evidence>
<sequence>MGIDLKTGLKRRPTTRKTPKAKNPYIGILHEAFKTLHDRSGSEFTDLVARRLALSRTNRPPVSVSRLAKYMRKAGDKIAVIASTITNDERFNDVPKMNVCALRFTATARSRIEKAGGRCMTFDQLLAEKPTGEGCIVLQGSRKARKAYKYFGAAGLPGSKTKPKGVHKGRKGARGRHSW</sequence>
<dbReference type="OrthoDB" id="6353017at2759"/>
<reference evidence="6 7" key="1">
    <citation type="submission" date="2019-05" db="EMBL/GenBank/DDBJ databases">
        <title>The compact genome of Giardia muris reveals important steps in the evolution of intestinal protozoan parasites.</title>
        <authorList>
            <person name="Xu F."/>
            <person name="Jimenez-Gonzalez A."/>
            <person name="Einarsson E."/>
            <person name="Astvaldsson A."/>
            <person name="Peirasmaki D."/>
            <person name="Eckmann L."/>
            <person name="Andersson J.O."/>
            <person name="Svard S.G."/>
            <person name="Jerlstrom-Hultqvist J."/>
        </authorList>
    </citation>
    <scope>NUCLEOTIDE SEQUENCE [LARGE SCALE GENOMIC DNA]</scope>
    <source>
        <strain evidence="6 7">Roberts-Thomson</strain>
    </source>
</reference>
<feature type="compositionally biased region" description="Basic residues" evidence="4">
    <location>
        <begin position="8"/>
        <end position="20"/>
    </location>
</feature>
<evidence type="ECO:0000256" key="3">
    <source>
        <dbReference type="ARBA" id="ARBA00023274"/>
    </source>
</evidence>
<organism evidence="6 7">
    <name type="scientific">Giardia muris</name>
    <dbReference type="NCBI Taxonomy" id="5742"/>
    <lineage>
        <taxon>Eukaryota</taxon>
        <taxon>Metamonada</taxon>
        <taxon>Diplomonadida</taxon>
        <taxon>Hexamitidae</taxon>
        <taxon>Giardiinae</taxon>
        <taxon>Giardia</taxon>
    </lineage>
</organism>
<gene>
    <name evidence="6" type="ORF">GMRT_13983</name>
</gene>
<evidence type="ECO:0000313" key="6">
    <source>
        <dbReference type="EMBL" id="TNJ29595.1"/>
    </source>
</evidence>
<dbReference type="Gene3D" id="3.100.10.10">
    <property type="match status" value="1"/>
</dbReference>
<dbReference type="PANTHER" id="PTHR10934">
    <property type="entry name" value="60S RIBOSOMAL PROTEIN L18"/>
    <property type="match status" value="1"/>
</dbReference>
<keyword evidence="2 6" id="KW-0689">Ribosomal protein</keyword>
<dbReference type="PANTHER" id="PTHR10934:SF2">
    <property type="entry name" value="LARGE RIBOSOMAL SUBUNIT PROTEIN EL18"/>
    <property type="match status" value="1"/>
</dbReference>
<evidence type="ECO:0000256" key="1">
    <source>
        <dbReference type="ARBA" id="ARBA00006815"/>
    </source>
</evidence>
<dbReference type="GO" id="GO:0022625">
    <property type="term" value="C:cytosolic large ribosomal subunit"/>
    <property type="evidence" value="ECO:0007669"/>
    <property type="project" value="TreeGrafter"/>
</dbReference>
<dbReference type="VEuPathDB" id="GiardiaDB:GMRT_13983"/>
<dbReference type="InterPro" id="IPR021131">
    <property type="entry name" value="Ribosomal_uL15/eL18"/>
</dbReference>
<evidence type="ECO:0000259" key="5">
    <source>
        <dbReference type="Pfam" id="PF17135"/>
    </source>
</evidence>
<feature type="compositionally biased region" description="Basic residues" evidence="4">
    <location>
        <begin position="161"/>
        <end position="179"/>
    </location>
</feature>
<dbReference type="GO" id="GO:0006412">
    <property type="term" value="P:translation"/>
    <property type="evidence" value="ECO:0007669"/>
    <property type="project" value="InterPro"/>
</dbReference>
<feature type="domain" description="Large ribosomal subunit protein uL15/eL18" evidence="5">
    <location>
        <begin position="2"/>
        <end position="176"/>
    </location>
</feature>
<dbReference type="GO" id="GO:0003735">
    <property type="term" value="F:structural constituent of ribosome"/>
    <property type="evidence" value="ECO:0007669"/>
    <property type="project" value="InterPro"/>
</dbReference>
<dbReference type="AlphaFoldDB" id="A0A4Z1SXQ3"/>
<dbReference type="Pfam" id="PF17135">
    <property type="entry name" value="Ribosomal_L18"/>
    <property type="match status" value="1"/>
</dbReference>
<keyword evidence="3" id="KW-0687">Ribonucleoprotein</keyword>
<comment type="similarity">
    <text evidence="1">Belongs to the eukaryotic ribosomal protein eL18 family.</text>
</comment>
<name>A0A4Z1SXQ3_GIAMU</name>
<dbReference type="EMBL" id="VDLU01000001">
    <property type="protein sequence ID" value="TNJ29595.1"/>
    <property type="molecule type" value="Genomic_DNA"/>
</dbReference>
<dbReference type="Proteomes" id="UP000315496">
    <property type="component" value="Chromosome 1"/>
</dbReference>
<keyword evidence="7" id="KW-1185">Reference proteome</keyword>
<proteinExistence type="inferred from homology"/>
<dbReference type="SUPFAM" id="SSF52080">
    <property type="entry name" value="Ribosomal proteins L15p and L18e"/>
    <property type="match status" value="1"/>
</dbReference>
<dbReference type="PROSITE" id="PS01106">
    <property type="entry name" value="RIBOSOMAL_L18E"/>
    <property type="match status" value="1"/>
</dbReference>
<feature type="region of interest" description="Disordered" evidence="4">
    <location>
        <begin position="1"/>
        <end position="21"/>
    </location>
</feature>
<evidence type="ECO:0000256" key="2">
    <source>
        <dbReference type="ARBA" id="ARBA00022980"/>
    </source>
</evidence>
<dbReference type="GO" id="GO:0003723">
    <property type="term" value="F:RNA binding"/>
    <property type="evidence" value="ECO:0007669"/>
    <property type="project" value="TreeGrafter"/>
</dbReference>
<evidence type="ECO:0000256" key="4">
    <source>
        <dbReference type="SAM" id="MobiDB-lite"/>
    </source>
</evidence>
<dbReference type="InterPro" id="IPR021132">
    <property type="entry name" value="Ribosomal_eL18/eL18-A/B/_CS"/>
</dbReference>
<comment type="caution">
    <text evidence="6">The sequence shown here is derived from an EMBL/GenBank/DDBJ whole genome shotgun (WGS) entry which is preliminary data.</text>
</comment>